<dbReference type="PANTHER" id="PTHR10091">
    <property type="entry name" value="ALDOSE-1-EPIMERASE"/>
    <property type="match status" value="1"/>
</dbReference>
<dbReference type="AlphaFoldDB" id="A0A542X895"/>
<name>A0A542X895_9MICO</name>
<sequence length="308" mass="33269">MSAVAPSGEQWSIHHGDQRLTVVQVGGGIREYAVGDRPVVSGYPVSAKADAGRGQLLVPWPNRVRDGKYAFAGRDQQLALTEPARANASHGLVRWALWDLEVHEASVLVVAYSLMPQQGWDYPLQLRVRYELGDDGLTVTPEATNVGDGRAPFGFGAHPYLTVGEARVDEVTLTVPASTVLDVDDRLIPTGSSPVAGDLDLRSPRELGATVLDHAFTDLTPGDHGRWEVVLARGERRATVWADAEAYPFVQVFTGDTLPEDKQRTTGVAVEPMTCPANALATGDHLVVLEPDQTWSAPWGIRPSPLTD</sequence>
<dbReference type="Gene3D" id="2.70.98.10">
    <property type="match status" value="1"/>
</dbReference>
<dbReference type="SUPFAM" id="SSF74650">
    <property type="entry name" value="Galactose mutarotase-like"/>
    <property type="match status" value="1"/>
</dbReference>
<protein>
    <submittedName>
        <fullName evidence="1">Aldose 1-epimerase</fullName>
    </submittedName>
</protein>
<dbReference type="InterPro" id="IPR014718">
    <property type="entry name" value="GH-type_carb-bd"/>
</dbReference>
<organism evidence="1 2">
    <name type="scientific">Barrientosiimonas humi</name>
    <dbReference type="NCBI Taxonomy" id="999931"/>
    <lineage>
        <taxon>Bacteria</taxon>
        <taxon>Bacillati</taxon>
        <taxon>Actinomycetota</taxon>
        <taxon>Actinomycetes</taxon>
        <taxon>Micrococcales</taxon>
        <taxon>Dermacoccaceae</taxon>
        <taxon>Barrientosiimonas</taxon>
    </lineage>
</organism>
<dbReference type="EMBL" id="VFOK01000001">
    <property type="protein sequence ID" value="TQL32051.1"/>
    <property type="molecule type" value="Genomic_DNA"/>
</dbReference>
<dbReference type="PANTHER" id="PTHR10091:SF0">
    <property type="entry name" value="GALACTOSE MUTAROTASE"/>
    <property type="match status" value="1"/>
</dbReference>
<keyword evidence="2" id="KW-1185">Reference proteome</keyword>
<proteinExistence type="predicted"/>
<dbReference type="InterPro" id="IPR037480">
    <property type="entry name" value="YihR-like"/>
</dbReference>
<dbReference type="OrthoDB" id="4739604at2"/>
<dbReference type="Pfam" id="PF01263">
    <property type="entry name" value="Aldose_epim"/>
    <property type="match status" value="1"/>
</dbReference>
<dbReference type="InterPro" id="IPR008183">
    <property type="entry name" value="Aldose_1/G6P_1-epimerase"/>
</dbReference>
<dbReference type="GO" id="GO:0033499">
    <property type="term" value="P:galactose catabolic process via UDP-galactose, Leloir pathway"/>
    <property type="evidence" value="ECO:0007669"/>
    <property type="project" value="TreeGrafter"/>
</dbReference>
<accession>A0A542X895</accession>
<gene>
    <name evidence="1" type="ORF">FB554_0166</name>
</gene>
<dbReference type="InterPro" id="IPR011013">
    <property type="entry name" value="Gal_mutarotase_sf_dom"/>
</dbReference>
<reference evidence="1 2" key="1">
    <citation type="submission" date="2019-06" db="EMBL/GenBank/DDBJ databases">
        <title>Sequencing the genomes of 1000 actinobacteria strains.</title>
        <authorList>
            <person name="Klenk H.-P."/>
        </authorList>
    </citation>
    <scope>NUCLEOTIDE SEQUENCE [LARGE SCALE GENOMIC DNA]</scope>
    <source>
        <strain evidence="1 2">DSM 24617</strain>
    </source>
</reference>
<dbReference type="CDD" id="cd09022">
    <property type="entry name" value="Aldose_epim_Ec_YihR"/>
    <property type="match status" value="1"/>
</dbReference>
<comment type="caution">
    <text evidence="1">The sequence shown here is derived from an EMBL/GenBank/DDBJ whole genome shotgun (WGS) entry which is preliminary data.</text>
</comment>
<evidence type="ECO:0000313" key="1">
    <source>
        <dbReference type="EMBL" id="TQL32051.1"/>
    </source>
</evidence>
<evidence type="ECO:0000313" key="2">
    <source>
        <dbReference type="Proteomes" id="UP000318336"/>
    </source>
</evidence>
<dbReference type="Proteomes" id="UP000318336">
    <property type="component" value="Unassembled WGS sequence"/>
</dbReference>
<dbReference type="RefSeq" id="WP_142004204.1">
    <property type="nucleotide sequence ID" value="NZ_CAJTBP010000001.1"/>
</dbReference>
<dbReference type="GO" id="GO:0006006">
    <property type="term" value="P:glucose metabolic process"/>
    <property type="evidence" value="ECO:0007669"/>
    <property type="project" value="TreeGrafter"/>
</dbReference>
<dbReference type="GO" id="GO:0004034">
    <property type="term" value="F:aldose 1-epimerase activity"/>
    <property type="evidence" value="ECO:0007669"/>
    <property type="project" value="TreeGrafter"/>
</dbReference>
<dbReference type="GO" id="GO:0030246">
    <property type="term" value="F:carbohydrate binding"/>
    <property type="evidence" value="ECO:0007669"/>
    <property type="project" value="InterPro"/>
</dbReference>